<evidence type="ECO:0000313" key="1">
    <source>
        <dbReference type="EMBL" id="GES01561.1"/>
    </source>
</evidence>
<name>A0A5M3W345_9ACTN</name>
<comment type="caution">
    <text evidence="1">The sequence shown here is derived from an EMBL/GenBank/DDBJ whole genome shotgun (WGS) entry which is preliminary data.</text>
</comment>
<dbReference type="Proteomes" id="UP000334990">
    <property type="component" value="Unassembled WGS sequence"/>
</dbReference>
<protein>
    <submittedName>
        <fullName evidence="1">Uncharacterized protein</fullName>
    </submittedName>
</protein>
<reference evidence="1 2" key="1">
    <citation type="submission" date="2019-10" db="EMBL/GenBank/DDBJ databases">
        <title>Whole genome shotgun sequence of Acrocarpospora corrugata NBRC 13972.</title>
        <authorList>
            <person name="Ichikawa N."/>
            <person name="Kimura A."/>
            <person name="Kitahashi Y."/>
            <person name="Komaki H."/>
            <person name="Oguchi A."/>
        </authorList>
    </citation>
    <scope>NUCLEOTIDE SEQUENCE [LARGE SCALE GENOMIC DNA]</scope>
    <source>
        <strain evidence="1 2">NBRC 13972</strain>
    </source>
</reference>
<dbReference type="AlphaFoldDB" id="A0A5M3W345"/>
<sequence length="90" mass="9565">MVFDTAGGVAHEGDPETCVAWLAATDRASPIASSAVPDPTGAAASRCLPRPRPVIPAGATFLPIAGFQQERFFWCTKLRLPRQFLAVQAI</sequence>
<dbReference type="EMBL" id="BLAD01000051">
    <property type="protein sequence ID" value="GES01561.1"/>
    <property type="molecule type" value="Genomic_DNA"/>
</dbReference>
<evidence type="ECO:0000313" key="2">
    <source>
        <dbReference type="Proteomes" id="UP000334990"/>
    </source>
</evidence>
<proteinExistence type="predicted"/>
<organism evidence="1 2">
    <name type="scientific">Acrocarpospora corrugata</name>
    <dbReference type="NCBI Taxonomy" id="35763"/>
    <lineage>
        <taxon>Bacteria</taxon>
        <taxon>Bacillati</taxon>
        <taxon>Actinomycetota</taxon>
        <taxon>Actinomycetes</taxon>
        <taxon>Streptosporangiales</taxon>
        <taxon>Streptosporangiaceae</taxon>
        <taxon>Acrocarpospora</taxon>
    </lineage>
</organism>
<gene>
    <name evidence="1" type="ORF">Acor_36250</name>
</gene>
<keyword evidence="2" id="KW-1185">Reference proteome</keyword>
<accession>A0A5M3W345</accession>